<evidence type="ECO:0000313" key="3">
    <source>
        <dbReference type="EMBL" id="GIM71655.1"/>
    </source>
</evidence>
<dbReference type="InterPro" id="IPR036628">
    <property type="entry name" value="Clp_N_dom_sf"/>
</dbReference>
<name>A0A919SFD8_9ACTN</name>
<dbReference type="PANTHER" id="PTHR47016:SF5">
    <property type="entry name" value="CLP DOMAIN SUPERFAMILY PROTEIN"/>
    <property type="match status" value="1"/>
</dbReference>
<keyword evidence="4" id="KW-1185">Reference proteome</keyword>
<organism evidence="3 4">
    <name type="scientific">Actinoplanes auranticolor</name>
    <dbReference type="NCBI Taxonomy" id="47988"/>
    <lineage>
        <taxon>Bacteria</taxon>
        <taxon>Bacillati</taxon>
        <taxon>Actinomycetota</taxon>
        <taxon>Actinomycetes</taxon>
        <taxon>Micromonosporales</taxon>
        <taxon>Micromonosporaceae</taxon>
        <taxon>Actinoplanes</taxon>
    </lineage>
</organism>
<dbReference type="InterPro" id="IPR044217">
    <property type="entry name" value="CLPT1/2"/>
</dbReference>
<keyword evidence="3" id="KW-0378">Hydrolase</keyword>
<dbReference type="Gene3D" id="1.10.1780.10">
    <property type="entry name" value="Clp, N-terminal domain"/>
    <property type="match status" value="2"/>
</dbReference>
<keyword evidence="1" id="KW-0677">Repeat</keyword>
<dbReference type="Pfam" id="PF02861">
    <property type="entry name" value="Clp_N"/>
    <property type="match status" value="2"/>
</dbReference>
<comment type="caution">
    <text evidence="3">The sequence shown here is derived from an EMBL/GenBank/DDBJ whole genome shotgun (WGS) entry which is preliminary data.</text>
</comment>
<protein>
    <submittedName>
        <fullName evidence="3">Clp protease</fullName>
    </submittedName>
</protein>
<dbReference type="AlphaFoldDB" id="A0A919SFD8"/>
<dbReference type="Proteomes" id="UP000681340">
    <property type="component" value="Unassembled WGS sequence"/>
</dbReference>
<dbReference type="GO" id="GO:0006508">
    <property type="term" value="P:proteolysis"/>
    <property type="evidence" value="ECO:0007669"/>
    <property type="project" value="UniProtKB-KW"/>
</dbReference>
<evidence type="ECO:0000256" key="1">
    <source>
        <dbReference type="PROSITE-ProRule" id="PRU01251"/>
    </source>
</evidence>
<feature type="domain" description="Clp R" evidence="2">
    <location>
        <begin position="2"/>
        <end position="206"/>
    </location>
</feature>
<evidence type="ECO:0000313" key="4">
    <source>
        <dbReference type="Proteomes" id="UP000681340"/>
    </source>
</evidence>
<dbReference type="SUPFAM" id="SSF81923">
    <property type="entry name" value="Double Clp-N motif"/>
    <property type="match status" value="2"/>
</dbReference>
<dbReference type="PANTHER" id="PTHR47016">
    <property type="entry name" value="ATP-DEPENDENT CLP PROTEASE ATP-BINDING SUBUNIT CLPT1, CHLOROPLASTIC"/>
    <property type="match status" value="1"/>
</dbReference>
<gene>
    <name evidence="3" type="ORF">Aau02nite_47100</name>
</gene>
<accession>A0A919SFD8</accession>
<dbReference type="EMBL" id="BOQL01000037">
    <property type="protein sequence ID" value="GIM71655.1"/>
    <property type="molecule type" value="Genomic_DNA"/>
</dbReference>
<evidence type="ECO:0000259" key="2">
    <source>
        <dbReference type="PROSITE" id="PS51903"/>
    </source>
</evidence>
<reference evidence="3" key="1">
    <citation type="submission" date="2021-03" db="EMBL/GenBank/DDBJ databases">
        <title>Whole genome shotgun sequence of Actinoplanes auranticolor NBRC 12245.</title>
        <authorList>
            <person name="Komaki H."/>
            <person name="Tamura T."/>
        </authorList>
    </citation>
    <scope>NUCLEOTIDE SEQUENCE</scope>
    <source>
        <strain evidence="3">NBRC 12245</strain>
    </source>
</reference>
<dbReference type="InterPro" id="IPR004176">
    <property type="entry name" value="Clp_R_N"/>
</dbReference>
<keyword evidence="3" id="KW-0645">Protease</keyword>
<dbReference type="PROSITE" id="PS51903">
    <property type="entry name" value="CLP_R"/>
    <property type="match status" value="1"/>
</dbReference>
<proteinExistence type="predicted"/>
<dbReference type="GO" id="GO:0008233">
    <property type="term" value="F:peptidase activity"/>
    <property type="evidence" value="ECO:0007669"/>
    <property type="project" value="UniProtKB-KW"/>
</dbReference>
<sequence length="209" mass="22590">MFERFTHAARDAVIQAQTEARELQQSPIGTQHVLMALLADPTGPVASAGALTTKGVDARFVRAEAHRLAGPGPEPSVPVTDTDAEDAAALKAIGIDLDAVRRAIEENFGPGALQLPVATAPKRRGLLRRSRPGTRTRGHIPFSPRSKKVLELSLREALRLKHNFIAPEHIMLGILREGQGLAVQILTAAGVDQQRFREEVTRSLKNQAA</sequence>